<accession>A0A1W1WX59</accession>
<reference evidence="9 10" key="1">
    <citation type="submission" date="2017-04" db="EMBL/GenBank/DDBJ databases">
        <authorList>
            <person name="Afonso C.L."/>
            <person name="Miller P.J."/>
            <person name="Scott M.A."/>
            <person name="Spackman E."/>
            <person name="Goraichik I."/>
            <person name="Dimitrov K.M."/>
            <person name="Suarez D.L."/>
            <person name="Swayne D.E."/>
        </authorList>
    </citation>
    <scope>NUCLEOTIDE SEQUENCE [LARGE SCALE GENOMIC DNA]</scope>
    <source>
        <strain evidence="9 10">DSM 12555</strain>
    </source>
</reference>
<feature type="transmembrane region" description="Helical" evidence="7">
    <location>
        <begin position="273"/>
        <end position="294"/>
    </location>
</feature>
<dbReference type="PANTHER" id="PTHR23517:SF2">
    <property type="entry name" value="MULTIDRUG RESISTANCE PROTEIN MDTH"/>
    <property type="match status" value="1"/>
</dbReference>
<dbReference type="OrthoDB" id="9607at2"/>
<evidence type="ECO:0000256" key="3">
    <source>
        <dbReference type="ARBA" id="ARBA00022475"/>
    </source>
</evidence>
<evidence type="ECO:0000256" key="1">
    <source>
        <dbReference type="ARBA" id="ARBA00004651"/>
    </source>
</evidence>
<feature type="transmembrane region" description="Helical" evidence="7">
    <location>
        <begin position="209"/>
        <end position="230"/>
    </location>
</feature>
<feature type="transmembrane region" description="Helical" evidence="7">
    <location>
        <begin position="242"/>
        <end position="261"/>
    </location>
</feature>
<dbReference type="SUPFAM" id="SSF103473">
    <property type="entry name" value="MFS general substrate transporter"/>
    <property type="match status" value="1"/>
</dbReference>
<evidence type="ECO:0000256" key="6">
    <source>
        <dbReference type="ARBA" id="ARBA00023136"/>
    </source>
</evidence>
<keyword evidence="10" id="KW-1185">Reference proteome</keyword>
<keyword evidence="3" id="KW-1003">Cell membrane</keyword>
<keyword evidence="5 7" id="KW-1133">Transmembrane helix</keyword>
<proteinExistence type="predicted"/>
<feature type="transmembrane region" description="Helical" evidence="7">
    <location>
        <begin position="12"/>
        <end position="33"/>
    </location>
</feature>
<dbReference type="Pfam" id="PF07690">
    <property type="entry name" value="MFS_1"/>
    <property type="match status" value="1"/>
</dbReference>
<dbReference type="InterPro" id="IPR050171">
    <property type="entry name" value="MFS_Transporters"/>
</dbReference>
<sequence>MRKEFNKEELIFLIAMGLVLGMRELSMTMLNPFIRIYGLTLKGNTIFLCGLALGIYGLTNAIFQIPYGIISDRKGRKPIILIGLLQLILGFLLSYVTSNIYIFILARALQGSGAIMAIAYSWLGDVIDDDKKSRAMGIAGTIVAIGAVAAFGIGPILYKAISLKNMFLGCAFILLCAWFFILLFLKEDRKIEDAEKSTGIFELLKDKQLIRLSVCGFIFNYVMSEMFFLVPTFLDKTIGAGNMWMVFTPGVLCGIIFMIFASSRADNGHFKQVSMLAFVVLAIGSASIVIKTVYFNTVGVILIFSGFMILTSGIPSAVNKIVQKNNRGSANGILQTLTFLGFFVGPTLTGFLIGRISEWQLQLIPIILSVLGIILIKRNN</sequence>
<feature type="transmembrane region" description="Helical" evidence="7">
    <location>
        <begin position="102"/>
        <end position="123"/>
    </location>
</feature>
<dbReference type="Gene3D" id="1.20.1250.20">
    <property type="entry name" value="MFS general substrate transporter like domains"/>
    <property type="match status" value="1"/>
</dbReference>
<feature type="transmembrane region" description="Helical" evidence="7">
    <location>
        <begin position="135"/>
        <end position="154"/>
    </location>
</feature>
<keyword evidence="4 7" id="KW-0812">Transmembrane</keyword>
<organism evidence="9 10">
    <name type="scientific">Clostridium acidisoli DSM 12555</name>
    <dbReference type="NCBI Taxonomy" id="1121291"/>
    <lineage>
        <taxon>Bacteria</taxon>
        <taxon>Bacillati</taxon>
        <taxon>Bacillota</taxon>
        <taxon>Clostridia</taxon>
        <taxon>Eubacteriales</taxon>
        <taxon>Clostridiaceae</taxon>
        <taxon>Clostridium</taxon>
    </lineage>
</organism>
<dbReference type="STRING" id="1121291.SAMN02745134_00046"/>
<dbReference type="AlphaFoldDB" id="A0A1W1WX59"/>
<feature type="transmembrane region" description="Helical" evidence="7">
    <location>
        <begin position="359"/>
        <end position="376"/>
    </location>
</feature>
<evidence type="ECO:0000256" key="2">
    <source>
        <dbReference type="ARBA" id="ARBA00022448"/>
    </source>
</evidence>
<feature type="domain" description="Major facilitator superfamily (MFS) profile" evidence="8">
    <location>
        <begin position="10"/>
        <end position="380"/>
    </location>
</feature>
<dbReference type="EMBL" id="FWXH01000002">
    <property type="protein sequence ID" value="SMC16312.1"/>
    <property type="molecule type" value="Genomic_DNA"/>
</dbReference>
<keyword evidence="2" id="KW-0813">Transport</keyword>
<keyword evidence="6 7" id="KW-0472">Membrane</keyword>
<feature type="transmembrane region" description="Helical" evidence="7">
    <location>
        <begin position="166"/>
        <end position="185"/>
    </location>
</feature>
<gene>
    <name evidence="9" type="ORF">SAMN02745134_00046</name>
</gene>
<feature type="transmembrane region" description="Helical" evidence="7">
    <location>
        <begin position="79"/>
        <end position="96"/>
    </location>
</feature>
<evidence type="ECO:0000313" key="9">
    <source>
        <dbReference type="EMBL" id="SMC16312.1"/>
    </source>
</evidence>
<dbReference type="GO" id="GO:0005886">
    <property type="term" value="C:plasma membrane"/>
    <property type="evidence" value="ECO:0007669"/>
    <property type="project" value="UniProtKB-SubCell"/>
</dbReference>
<protein>
    <submittedName>
        <fullName evidence="9">Predicted arabinose efflux permease, MFS family</fullName>
    </submittedName>
</protein>
<evidence type="ECO:0000256" key="7">
    <source>
        <dbReference type="SAM" id="Phobius"/>
    </source>
</evidence>
<feature type="transmembrane region" description="Helical" evidence="7">
    <location>
        <begin position="300"/>
        <end position="318"/>
    </location>
</feature>
<evidence type="ECO:0000259" key="8">
    <source>
        <dbReference type="PROSITE" id="PS50850"/>
    </source>
</evidence>
<dbReference type="RefSeq" id="WP_084113275.1">
    <property type="nucleotide sequence ID" value="NZ_FWXH01000002.1"/>
</dbReference>
<feature type="transmembrane region" description="Helical" evidence="7">
    <location>
        <begin position="45"/>
        <end position="67"/>
    </location>
</feature>
<dbReference type="GO" id="GO:0022857">
    <property type="term" value="F:transmembrane transporter activity"/>
    <property type="evidence" value="ECO:0007669"/>
    <property type="project" value="InterPro"/>
</dbReference>
<dbReference type="PROSITE" id="PS50850">
    <property type="entry name" value="MFS"/>
    <property type="match status" value="1"/>
</dbReference>
<feature type="transmembrane region" description="Helical" evidence="7">
    <location>
        <begin position="330"/>
        <end position="353"/>
    </location>
</feature>
<dbReference type="PANTHER" id="PTHR23517">
    <property type="entry name" value="RESISTANCE PROTEIN MDTM, PUTATIVE-RELATED-RELATED"/>
    <property type="match status" value="1"/>
</dbReference>
<name>A0A1W1WX59_9CLOT</name>
<dbReference type="Proteomes" id="UP000192468">
    <property type="component" value="Unassembled WGS sequence"/>
</dbReference>
<dbReference type="InterPro" id="IPR011701">
    <property type="entry name" value="MFS"/>
</dbReference>
<dbReference type="InterPro" id="IPR036259">
    <property type="entry name" value="MFS_trans_sf"/>
</dbReference>
<evidence type="ECO:0000313" key="10">
    <source>
        <dbReference type="Proteomes" id="UP000192468"/>
    </source>
</evidence>
<evidence type="ECO:0000256" key="4">
    <source>
        <dbReference type="ARBA" id="ARBA00022692"/>
    </source>
</evidence>
<evidence type="ECO:0000256" key="5">
    <source>
        <dbReference type="ARBA" id="ARBA00022989"/>
    </source>
</evidence>
<dbReference type="InterPro" id="IPR020846">
    <property type="entry name" value="MFS_dom"/>
</dbReference>
<comment type="subcellular location">
    <subcellularLocation>
        <location evidence="1">Cell membrane</location>
        <topology evidence="1">Multi-pass membrane protein</topology>
    </subcellularLocation>
</comment>